<dbReference type="PROSITE" id="PS00195">
    <property type="entry name" value="GLUTAREDOXIN_1"/>
    <property type="match status" value="1"/>
</dbReference>
<evidence type="ECO:0000256" key="1">
    <source>
        <dbReference type="ARBA" id="ARBA00023157"/>
    </source>
</evidence>
<evidence type="ECO:0000256" key="2">
    <source>
        <dbReference type="ARBA" id="ARBA00023284"/>
    </source>
</evidence>
<dbReference type="AlphaFoldDB" id="A0A2P6TGA2"/>
<evidence type="ECO:0000313" key="5">
    <source>
        <dbReference type="Proteomes" id="UP000239899"/>
    </source>
</evidence>
<dbReference type="STRING" id="3076.A0A2P6TGA2"/>
<dbReference type="Pfam" id="PF00462">
    <property type="entry name" value="Glutaredoxin"/>
    <property type="match status" value="1"/>
</dbReference>
<reference evidence="4 5" key="1">
    <citation type="journal article" date="2018" name="Plant J.">
        <title>Genome sequences of Chlorella sorokiniana UTEX 1602 and Micractinium conductrix SAG 241.80: implications to maltose excretion by a green alga.</title>
        <authorList>
            <person name="Arriola M.B."/>
            <person name="Velmurugan N."/>
            <person name="Zhang Y."/>
            <person name="Plunkett M.H."/>
            <person name="Hondzo H."/>
            <person name="Barney B.M."/>
        </authorList>
    </citation>
    <scope>NUCLEOTIDE SEQUENCE [LARGE SCALE GENOMIC DNA]</scope>
    <source>
        <strain evidence="5">UTEX 1602</strain>
    </source>
</reference>
<keyword evidence="2" id="KW-0676">Redox-active center</keyword>
<dbReference type="OrthoDB" id="418495at2759"/>
<evidence type="ECO:0000313" key="4">
    <source>
        <dbReference type="EMBL" id="PRW33148.1"/>
    </source>
</evidence>
<dbReference type="PANTHER" id="PTHR45694">
    <property type="entry name" value="GLUTAREDOXIN 2"/>
    <property type="match status" value="1"/>
</dbReference>
<dbReference type="PROSITE" id="PS51354">
    <property type="entry name" value="GLUTAREDOXIN_2"/>
    <property type="match status" value="1"/>
</dbReference>
<dbReference type="GO" id="GO:0005737">
    <property type="term" value="C:cytoplasm"/>
    <property type="evidence" value="ECO:0007669"/>
    <property type="project" value="TreeGrafter"/>
</dbReference>
<dbReference type="Proteomes" id="UP000239899">
    <property type="component" value="Unassembled WGS sequence"/>
</dbReference>
<dbReference type="EMBL" id="LHPG02000017">
    <property type="protein sequence ID" value="PRW33148.1"/>
    <property type="molecule type" value="Genomic_DNA"/>
</dbReference>
<dbReference type="InterPro" id="IPR011767">
    <property type="entry name" value="GLR_AS"/>
</dbReference>
<dbReference type="CDD" id="cd03419">
    <property type="entry name" value="GRX_GRXh_1_2_like"/>
    <property type="match status" value="1"/>
</dbReference>
<protein>
    <submittedName>
        <fullName evidence="4">Glyoxalase domain-containing 4</fullName>
    </submittedName>
</protein>
<gene>
    <name evidence="4" type="ORF">C2E21_7882</name>
</gene>
<dbReference type="GO" id="GO:0015038">
    <property type="term" value="F:glutathione disulfide oxidoreductase activity"/>
    <property type="evidence" value="ECO:0007669"/>
    <property type="project" value="TreeGrafter"/>
</dbReference>
<evidence type="ECO:0000259" key="3">
    <source>
        <dbReference type="Pfam" id="PF00462"/>
    </source>
</evidence>
<comment type="caution">
    <text evidence="4">The sequence shown here is derived from an EMBL/GenBank/DDBJ whole genome shotgun (WGS) entry which is preliminary data.</text>
</comment>
<dbReference type="GO" id="GO:0034599">
    <property type="term" value="P:cellular response to oxidative stress"/>
    <property type="evidence" value="ECO:0007669"/>
    <property type="project" value="TreeGrafter"/>
</dbReference>
<dbReference type="Gene3D" id="3.40.30.10">
    <property type="entry name" value="Glutaredoxin"/>
    <property type="match status" value="1"/>
</dbReference>
<dbReference type="SUPFAM" id="SSF52833">
    <property type="entry name" value="Thioredoxin-like"/>
    <property type="match status" value="1"/>
</dbReference>
<dbReference type="PRINTS" id="PR00160">
    <property type="entry name" value="GLUTAREDOXIN"/>
</dbReference>
<dbReference type="InterPro" id="IPR014025">
    <property type="entry name" value="Glutaredoxin_subgr"/>
</dbReference>
<keyword evidence="5" id="KW-1185">Reference proteome</keyword>
<dbReference type="InterPro" id="IPR036249">
    <property type="entry name" value="Thioredoxin-like_sf"/>
</dbReference>
<name>A0A2P6TGA2_CHLSO</name>
<dbReference type="PANTHER" id="PTHR45694:SF18">
    <property type="entry name" value="GLUTAREDOXIN-1-RELATED"/>
    <property type="match status" value="1"/>
</dbReference>
<organism evidence="4 5">
    <name type="scientific">Chlorella sorokiniana</name>
    <name type="common">Freshwater green alga</name>
    <dbReference type="NCBI Taxonomy" id="3076"/>
    <lineage>
        <taxon>Eukaryota</taxon>
        <taxon>Viridiplantae</taxon>
        <taxon>Chlorophyta</taxon>
        <taxon>core chlorophytes</taxon>
        <taxon>Trebouxiophyceae</taxon>
        <taxon>Chlorellales</taxon>
        <taxon>Chlorellaceae</taxon>
        <taxon>Chlorella clade</taxon>
        <taxon>Chlorella</taxon>
    </lineage>
</organism>
<keyword evidence="1" id="KW-1015">Disulfide bond</keyword>
<sequence>MQLQITRVAGGSAAGVAPRTLQRAARPQRPAAAPSRQRAVAVKAGLLDFFNQGKVQAAVAAAGQYDEAATKAAIEKYIADNPVVVFSWSGCPFCKRAKAVLDATGAKYTALELDQMADGKALRAELAKKTGRSSVPNIWIAGQNVGGCNDGPGVATLQDKGELVPMLKAAGAL</sequence>
<proteinExistence type="predicted"/>
<accession>A0A2P6TGA2</accession>
<dbReference type="InterPro" id="IPR002109">
    <property type="entry name" value="Glutaredoxin"/>
</dbReference>
<feature type="domain" description="Glutaredoxin" evidence="3">
    <location>
        <begin position="83"/>
        <end position="143"/>
    </location>
</feature>